<feature type="domain" description="Ketoreductase" evidence="4">
    <location>
        <begin position="4"/>
        <end position="185"/>
    </location>
</feature>
<sequence>MDTKTWFITGASKGFGLEFITQLLAQGHNVAATSRTLKGLTDAAGAHENLLPLEVNLTDEQSVGAAVAQTISRFGRIDVVVNNAGFGLFGAVEELTDAEARNNFDVNVFGSLNVIRAVMPHLREQKSGHIFNISSIGGYTGGFAGFGIYCATKFAVSGLTEALAVEAKPFNINVTLVLPGYFRTSFLTDESLALPKNQIEAYASARESQALHKQQINNNQPGDPVKGVAEMIKLAEVQNPPVYYFLGPDAVGMAEQKIASVQAEIEAFRASSTSTNF</sequence>
<comment type="similarity">
    <text evidence="1 3">Belongs to the short-chain dehydrogenases/reductases (SDR) family.</text>
</comment>
<protein>
    <submittedName>
        <fullName evidence="5">Short-chain dehydrogenase</fullName>
    </submittedName>
</protein>
<dbReference type="PRINTS" id="PR00081">
    <property type="entry name" value="GDHRDH"/>
</dbReference>
<keyword evidence="6" id="KW-1185">Reference proteome</keyword>
<dbReference type="OrthoDB" id="1235794at2"/>
<proteinExistence type="inferred from homology"/>
<dbReference type="PROSITE" id="PS00061">
    <property type="entry name" value="ADH_SHORT"/>
    <property type="match status" value="1"/>
</dbReference>
<dbReference type="EMBL" id="LIYD01000005">
    <property type="protein sequence ID" value="KOS07980.1"/>
    <property type="molecule type" value="Genomic_DNA"/>
</dbReference>
<dbReference type="SMART" id="SM00822">
    <property type="entry name" value="PKS_KR"/>
    <property type="match status" value="1"/>
</dbReference>
<evidence type="ECO:0000259" key="4">
    <source>
        <dbReference type="SMART" id="SM00822"/>
    </source>
</evidence>
<dbReference type="InterPro" id="IPR036291">
    <property type="entry name" value="NAD(P)-bd_dom_sf"/>
</dbReference>
<dbReference type="InterPro" id="IPR002347">
    <property type="entry name" value="SDR_fam"/>
</dbReference>
<dbReference type="Pfam" id="PF00106">
    <property type="entry name" value="adh_short"/>
    <property type="match status" value="1"/>
</dbReference>
<dbReference type="RefSeq" id="WP_054409702.1">
    <property type="nucleotide sequence ID" value="NZ_FOYA01000010.1"/>
</dbReference>
<dbReference type="STRING" id="1202724.AM493_19425"/>
<evidence type="ECO:0000313" key="6">
    <source>
        <dbReference type="Proteomes" id="UP000037755"/>
    </source>
</evidence>
<dbReference type="PANTHER" id="PTHR43976">
    <property type="entry name" value="SHORT CHAIN DEHYDROGENASE"/>
    <property type="match status" value="1"/>
</dbReference>
<dbReference type="InterPro" id="IPR051911">
    <property type="entry name" value="SDR_oxidoreductase"/>
</dbReference>
<dbReference type="GO" id="GO:0016491">
    <property type="term" value="F:oxidoreductase activity"/>
    <property type="evidence" value="ECO:0007669"/>
    <property type="project" value="UniProtKB-KW"/>
</dbReference>
<dbReference type="PANTHER" id="PTHR43976:SF16">
    <property type="entry name" value="SHORT-CHAIN DEHYDROGENASE_REDUCTASE FAMILY PROTEIN"/>
    <property type="match status" value="1"/>
</dbReference>
<dbReference type="SUPFAM" id="SSF51735">
    <property type="entry name" value="NAD(P)-binding Rossmann-fold domains"/>
    <property type="match status" value="1"/>
</dbReference>
<dbReference type="InterPro" id="IPR020904">
    <property type="entry name" value="Sc_DH/Rdtase_CS"/>
</dbReference>
<comment type="caution">
    <text evidence="5">The sequence shown here is derived from an EMBL/GenBank/DDBJ whole genome shotgun (WGS) entry which is preliminary data.</text>
</comment>
<accession>A0A0N0RR53</accession>
<dbReference type="AlphaFoldDB" id="A0A0N0RR53"/>
<dbReference type="Proteomes" id="UP000037755">
    <property type="component" value="Unassembled WGS sequence"/>
</dbReference>
<dbReference type="CDD" id="cd05374">
    <property type="entry name" value="17beta-HSD-like_SDR_c"/>
    <property type="match status" value="1"/>
</dbReference>
<organism evidence="5 6">
    <name type="scientific">Flavobacterium akiainvivens</name>
    <dbReference type="NCBI Taxonomy" id="1202724"/>
    <lineage>
        <taxon>Bacteria</taxon>
        <taxon>Pseudomonadati</taxon>
        <taxon>Bacteroidota</taxon>
        <taxon>Flavobacteriia</taxon>
        <taxon>Flavobacteriales</taxon>
        <taxon>Flavobacteriaceae</taxon>
        <taxon>Flavobacterium</taxon>
    </lineage>
</organism>
<keyword evidence="2" id="KW-0560">Oxidoreductase</keyword>
<gene>
    <name evidence="5" type="ORF">AM493_19425</name>
</gene>
<dbReference type="InterPro" id="IPR057326">
    <property type="entry name" value="KR_dom"/>
</dbReference>
<dbReference type="PATRIC" id="fig|1202724.3.peg.4023"/>
<evidence type="ECO:0000256" key="2">
    <source>
        <dbReference type="ARBA" id="ARBA00023002"/>
    </source>
</evidence>
<reference evidence="5 6" key="1">
    <citation type="submission" date="2015-08" db="EMBL/GenBank/DDBJ databases">
        <title>Whole genome sequence of Flavobacterium akiainvivens IK-1T, from decaying Wikstroemia oahuensis, an endemic Hawaiian shrub.</title>
        <authorList>
            <person name="Wan X."/>
            <person name="Hou S."/>
            <person name="Saito J."/>
            <person name="Donachie S."/>
        </authorList>
    </citation>
    <scope>NUCLEOTIDE SEQUENCE [LARGE SCALE GENOMIC DNA]</scope>
    <source>
        <strain evidence="5 6">IK-1</strain>
    </source>
</reference>
<dbReference type="Gene3D" id="3.40.50.720">
    <property type="entry name" value="NAD(P)-binding Rossmann-like Domain"/>
    <property type="match status" value="1"/>
</dbReference>
<name>A0A0N0RR53_9FLAO</name>
<evidence type="ECO:0000256" key="1">
    <source>
        <dbReference type="ARBA" id="ARBA00006484"/>
    </source>
</evidence>
<evidence type="ECO:0000313" key="5">
    <source>
        <dbReference type="EMBL" id="KOS07980.1"/>
    </source>
</evidence>
<dbReference type="PRINTS" id="PR00080">
    <property type="entry name" value="SDRFAMILY"/>
</dbReference>
<evidence type="ECO:0000256" key="3">
    <source>
        <dbReference type="RuleBase" id="RU000363"/>
    </source>
</evidence>